<accession>A0ABZ2QDP2</accession>
<sequence>MNEPPVGRCLLDYDVISDPFPLYAPTSDDTPPTTLHIVVSNGGADTVYCREILFSLPQGDLAQSLVDADTGDGSADDWTVERIQAGADIALPPGDYANFVAKPRSASGEAPVDRSGLVITLSNLRITKQPGTARIEIRETATTDQGHWPDSPGFTTCRIAKFPAPALPVQIVSDFHAEQCEVSSGGDVRLVWRGPDTVEYKVLYGAGAKPVDGQTDTFTVSKEQDGAPVKDFEWKGTVTRDTTFHLVYVIGDATHTLSTTVTVANPELTGLHVTGDTTTVGAVTVGGLLTANGSLTTSTAGETTFHHQVSVLDGRKLLASGDMEVNGSVTASGNSVTIAKDISASGRTLTIGAITGTSVNVGSGTITGGAISGSSVSAGSGSITGGAISGSSVSATGAITTSGKEVLHFGTRVVIRNHYHDTEGLNEDNATNAYVSLKAIQGNNRRWWWYLDQP</sequence>
<protein>
    <recommendedName>
        <fullName evidence="3">DUF342 domain-containing protein</fullName>
    </recommendedName>
</protein>
<dbReference type="RefSeq" id="WP_407284878.1">
    <property type="nucleotide sequence ID" value="NZ_CP147982.1"/>
</dbReference>
<evidence type="ECO:0000313" key="1">
    <source>
        <dbReference type="EMBL" id="WXK74637.1"/>
    </source>
</evidence>
<reference evidence="1 2" key="1">
    <citation type="submission" date="2024-03" db="EMBL/GenBank/DDBJ databases">
        <title>The complete genome of Streptomyces sirii sp.nov.</title>
        <authorList>
            <person name="Zakalyukina Y.V."/>
            <person name="Belik A.R."/>
            <person name="Biryukov M.V."/>
            <person name="Baturina O.A."/>
            <person name="Kabilov M.R."/>
        </authorList>
    </citation>
    <scope>NUCLEOTIDE SEQUENCE [LARGE SCALE GENOMIC DNA]</scope>
    <source>
        <strain evidence="1 2">BP-8</strain>
    </source>
</reference>
<keyword evidence="2" id="KW-1185">Reference proteome</keyword>
<evidence type="ECO:0000313" key="2">
    <source>
        <dbReference type="Proteomes" id="UP001626628"/>
    </source>
</evidence>
<name>A0ABZ2QDP2_9ACTN</name>
<gene>
    <name evidence="1" type="ORF">WAB15_00775</name>
</gene>
<evidence type="ECO:0008006" key="3">
    <source>
        <dbReference type="Google" id="ProtNLM"/>
    </source>
</evidence>
<dbReference type="EMBL" id="CP147982">
    <property type="protein sequence ID" value="WXK74637.1"/>
    <property type="molecule type" value="Genomic_DNA"/>
</dbReference>
<proteinExistence type="predicted"/>
<dbReference type="Proteomes" id="UP001626628">
    <property type="component" value="Chromosome"/>
</dbReference>
<organism evidence="1 2">
    <name type="scientific">Streptomyces sirii</name>
    <dbReference type="NCBI Taxonomy" id="3127701"/>
    <lineage>
        <taxon>Bacteria</taxon>
        <taxon>Bacillati</taxon>
        <taxon>Actinomycetota</taxon>
        <taxon>Actinomycetes</taxon>
        <taxon>Kitasatosporales</taxon>
        <taxon>Streptomycetaceae</taxon>
        <taxon>Streptomyces</taxon>
    </lineage>
</organism>